<keyword evidence="10" id="KW-1185">Reference proteome</keyword>
<feature type="transmembrane region" description="Helical" evidence="7">
    <location>
        <begin position="286"/>
        <end position="312"/>
    </location>
</feature>
<evidence type="ECO:0000256" key="2">
    <source>
        <dbReference type="ARBA" id="ARBA00022448"/>
    </source>
</evidence>
<feature type="transmembrane region" description="Helical" evidence="7">
    <location>
        <begin position="12"/>
        <end position="35"/>
    </location>
</feature>
<name>A0A516H1S9_9PROT</name>
<evidence type="ECO:0000256" key="6">
    <source>
        <dbReference type="ARBA" id="ARBA00023136"/>
    </source>
</evidence>
<keyword evidence="3" id="KW-1003">Cell membrane</keyword>
<gene>
    <name evidence="9" type="ORF">FNB15_09735</name>
</gene>
<dbReference type="PANTHER" id="PTHR43163">
    <property type="entry name" value="DIPEPTIDE TRANSPORT SYSTEM PERMEASE PROTEIN DPPB-RELATED"/>
    <property type="match status" value="1"/>
</dbReference>
<evidence type="ECO:0000313" key="9">
    <source>
        <dbReference type="EMBL" id="QDO97530.1"/>
    </source>
</evidence>
<dbReference type="RefSeq" id="WP_144068511.1">
    <property type="nucleotide sequence ID" value="NZ_CP041636.1"/>
</dbReference>
<dbReference type="SUPFAM" id="SSF161098">
    <property type="entry name" value="MetI-like"/>
    <property type="match status" value="1"/>
</dbReference>
<dbReference type="InterPro" id="IPR000515">
    <property type="entry name" value="MetI-like"/>
</dbReference>
<protein>
    <submittedName>
        <fullName evidence="9">ABC transporter permease</fullName>
    </submittedName>
</protein>
<dbReference type="AlphaFoldDB" id="A0A516H1S9"/>
<evidence type="ECO:0000313" key="10">
    <source>
        <dbReference type="Proteomes" id="UP000317496"/>
    </source>
</evidence>
<comment type="subcellular location">
    <subcellularLocation>
        <location evidence="1 7">Cell membrane</location>
        <topology evidence="1 7">Multi-pass membrane protein</topology>
    </subcellularLocation>
</comment>
<feature type="domain" description="ABC transmembrane type-1" evidence="8">
    <location>
        <begin position="100"/>
        <end position="309"/>
    </location>
</feature>
<keyword evidence="6 7" id="KW-0472">Membrane</keyword>
<keyword evidence="4 7" id="KW-0812">Transmembrane</keyword>
<feature type="transmembrane region" description="Helical" evidence="7">
    <location>
        <begin position="182"/>
        <end position="202"/>
    </location>
</feature>
<feature type="transmembrane region" description="Helical" evidence="7">
    <location>
        <begin position="139"/>
        <end position="162"/>
    </location>
</feature>
<comment type="similarity">
    <text evidence="7">Belongs to the binding-protein-dependent transport system permease family.</text>
</comment>
<dbReference type="CDD" id="cd06261">
    <property type="entry name" value="TM_PBP2"/>
    <property type="match status" value="1"/>
</dbReference>
<sequence>MRAKRIGRLVGHSLLQAGPVLVVATFMVFALMQLVPGDVAIALAGENATRDRVEEIRVLYGLDKPILEQYGSWLWKMAQGDMSVSMLSAEPVFDSIQRRLPVTLLIVGLAMLVSLAIGIPLGITAAVRPRSLIDSFVTAFASLGIALPSFWLGMILVSIFAMSLNWFPVSGMVKMATNPWGAVWHSILPAVALAASGVAEVARQTRSALLEVQSSQYMRTLLAKGLPQSRIFWKHGLKNISVTLLTVIGLLFNRLLGGTVVIEAVFAISGMGSLVVSAATGKDYPVIQGVMLTMVVIVVAVNLAIEILYAVFDPRVMKR</sequence>
<evidence type="ECO:0000256" key="5">
    <source>
        <dbReference type="ARBA" id="ARBA00022989"/>
    </source>
</evidence>
<dbReference type="GO" id="GO:0005886">
    <property type="term" value="C:plasma membrane"/>
    <property type="evidence" value="ECO:0007669"/>
    <property type="project" value="UniProtKB-SubCell"/>
</dbReference>
<dbReference type="KEGG" id="fer:FNB15_09735"/>
<accession>A0A516H1S9</accession>
<evidence type="ECO:0000256" key="7">
    <source>
        <dbReference type="RuleBase" id="RU363032"/>
    </source>
</evidence>
<dbReference type="OrthoDB" id="9807402at2"/>
<feature type="transmembrane region" description="Helical" evidence="7">
    <location>
        <begin position="102"/>
        <end position="127"/>
    </location>
</feature>
<keyword evidence="5 7" id="KW-1133">Transmembrane helix</keyword>
<dbReference type="GO" id="GO:0071916">
    <property type="term" value="F:dipeptide transmembrane transporter activity"/>
    <property type="evidence" value="ECO:0007669"/>
    <property type="project" value="TreeGrafter"/>
</dbReference>
<evidence type="ECO:0000259" key="8">
    <source>
        <dbReference type="PROSITE" id="PS50928"/>
    </source>
</evidence>
<keyword evidence="2 7" id="KW-0813">Transport</keyword>
<dbReference type="PANTHER" id="PTHR43163:SF6">
    <property type="entry name" value="DIPEPTIDE TRANSPORT SYSTEM PERMEASE PROTEIN DPPB-RELATED"/>
    <property type="match status" value="1"/>
</dbReference>
<evidence type="ECO:0000256" key="4">
    <source>
        <dbReference type="ARBA" id="ARBA00022692"/>
    </source>
</evidence>
<dbReference type="EMBL" id="CP041636">
    <property type="protein sequence ID" value="QDO97530.1"/>
    <property type="molecule type" value="Genomic_DNA"/>
</dbReference>
<dbReference type="InterPro" id="IPR035906">
    <property type="entry name" value="MetI-like_sf"/>
</dbReference>
<dbReference type="Proteomes" id="UP000317496">
    <property type="component" value="Chromosome"/>
</dbReference>
<dbReference type="Pfam" id="PF00528">
    <property type="entry name" value="BPD_transp_1"/>
    <property type="match status" value="1"/>
</dbReference>
<evidence type="ECO:0000256" key="1">
    <source>
        <dbReference type="ARBA" id="ARBA00004651"/>
    </source>
</evidence>
<dbReference type="PROSITE" id="PS50928">
    <property type="entry name" value="ABC_TM1"/>
    <property type="match status" value="1"/>
</dbReference>
<dbReference type="InterPro" id="IPR045621">
    <property type="entry name" value="BPD_transp_1_N"/>
</dbReference>
<evidence type="ECO:0000256" key="3">
    <source>
        <dbReference type="ARBA" id="ARBA00022475"/>
    </source>
</evidence>
<organism evidence="9 10">
    <name type="scientific">Ferrovibrio terrae</name>
    <dbReference type="NCBI Taxonomy" id="2594003"/>
    <lineage>
        <taxon>Bacteria</taxon>
        <taxon>Pseudomonadati</taxon>
        <taxon>Pseudomonadota</taxon>
        <taxon>Alphaproteobacteria</taxon>
        <taxon>Rhodospirillales</taxon>
        <taxon>Rhodospirillaceae</taxon>
        <taxon>Ferrovibrio</taxon>
    </lineage>
</organism>
<dbReference type="Pfam" id="PF19300">
    <property type="entry name" value="BPD_transp_1_N"/>
    <property type="match status" value="1"/>
</dbReference>
<feature type="transmembrane region" description="Helical" evidence="7">
    <location>
        <begin position="240"/>
        <end position="266"/>
    </location>
</feature>
<dbReference type="Gene3D" id="1.10.3720.10">
    <property type="entry name" value="MetI-like"/>
    <property type="match status" value="1"/>
</dbReference>
<proteinExistence type="inferred from homology"/>
<reference evidence="9 10" key="1">
    <citation type="submission" date="2019-07" db="EMBL/GenBank/DDBJ databases">
        <title>Genome sequencing for Ferrovibrio sp. K5.</title>
        <authorList>
            <person name="Park S.-J."/>
        </authorList>
    </citation>
    <scope>NUCLEOTIDE SEQUENCE [LARGE SCALE GENOMIC DNA]</scope>
    <source>
        <strain evidence="9 10">K5</strain>
    </source>
</reference>